<dbReference type="GO" id="GO:0140647">
    <property type="term" value="P:P450-containing electron transport chain"/>
    <property type="evidence" value="ECO:0007669"/>
    <property type="project" value="InterPro"/>
</dbReference>
<evidence type="ECO:0000256" key="3">
    <source>
        <dbReference type="ARBA" id="ARBA00022723"/>
    </source>
</evidence>
<dbReference type="Gene3D" id="3.10.20.30">
    <property type="match status" value="1"/>
</dbReference>
<name>A0AAD2CNY2_9STRA</name>
<dbReference type="PANTHER" id="PTHR23426:SF65">
    <property type="entry name" value="FERREDOXIN-2, MITOCHONDRIAL"/>
    <property type="match status" value="1"/>
</dbReference>
<dbReference type="GO" id="GO:0005739">
    <property type="term" value="C:mitochondrion"/>
    <property type="evidence" value="ECO:0007669"/>
    <property type="project" value="TreeGrafter"/>
</dbReference>
<comment type="similarity">
    <text evidence="1">Belongs to the adrenodoxin/putidaredoxin family.</text>
</comment>
<dbReference type="InterPro" id="IPR036010">
    <property type="entry name" value="2Fe-2S_ferredoxin-like_sf"/>
</dbReference>
<dbReference type="EMBL" id="CAKOGP040000469">
    <property type="protein sequence ID" value="CAJ1935430.1"/>
    <property type="molecule type" value="Genomic_DNA"/>
</dbReference>
<dbReference type="CDD" id="cd00207">
    <property type="entry name" value="fer2"/>
    <property type="match status" value="1"/>
</dbReference>
<keyword evidence="10" id="KW-1185">Reference proteome</keyword>
<comment type="cofactor">
    <cofactor evidence="6">
        <name>[2Fe-2S] cluster</name>
        <dbReference type="ChEBI" id="CHEBI:190135"/>
    </cofactor>
</comment>
<dbReference type="Proteomes" id="UP001295423">
    <property type="component" value="Unassembled WGS sequence"/>
</dbReference>
<evidence type="ECO:0000256" key="4">
    <source>
        <dbReference type="ARBA" id="ARBA00023004"/>
    </source>
</evidence>
<accession>A0AAD2CNY2</accession>
<gene>
    <name evidence="9" type="ORF">CYCCA115_LOCUS4753</name>
</gene>
<evidence type="ECO:0000256" key="5">
    <source>
        <dbReference type="ARBA" id="ARBA00023014"/>
    </source>
</evidence>
<dbReference type="GO" id="GO:0046872">
    <property type="term" value="F:metal ion binding"/>
    <property type="evidence" value="ECO:0007669"/>
    <property type="project" value="UniProtKB-KW"/>
</dbReference>
<dbReference type="InterPro" id="IPR001055">
    <property type="entry name" value="Adrenodoxin-like"/>
</dbReference>
<evidence type="ECO:0000256" key="2">
    <source>
        <dbReference type="ARBA" id="ARBA00022714"/>
    </source>
</evidence>
<feature type="chain" id="PRO_5041961960" description="2Fe-2S ferredoxin-type domain-containing protein" evidence="7">
    <location>
        <begin position="20"/>
        <end position="228"/>
    </location>
</feature>
<evidence type="ECO:0000313" key="10">
    <source>
        <dbReference type="Proteomes" id="UP001295423"/>
    </source>
</evidence>
<evidence type="ECO:0000256" key="1">
    <source>
        <dbReference type="ARBA" id="ARBA00010914"/>
    </source>
</evidence>
<feature type="domain" description="2Fe-2S ferredoxin-type" evidence="8">
    <location>
        <begin position="133"/>
        <end position="228"/>
    </location>
</feature>
<evidence type="ECO:0000256" key="6">
    <source>
        <dbReference type="ARBA" id="ARBA00034078"/>
    </source>
</evidence>
<dbReference type="GO" id="GO:0051537">
    <property type="term" value="F:2 iron, 2 sulfur cluster binding"/>
    <property type="evidence" value="ECO:0007669"/>
    <property type="project" value="UniProtKB-KW"/>
</dbReference>
<protein>
    <recommendedName>
        <fullName evidence="8">2Fe-2S ferredoxin-type domain-containing protein</fullName>
    </recommendedName>
</protein>
<dbReference type="PANTHER" id="PTHR23426">
    <property type="entry name" value="FERREDOXIN/ADRENODOXIN"/>
    <property type="match status" value="1"/>
</dbReference>
<keyword evidence="2" id="KW-0001">2Fe-2S</keyword>
<keyword evidence="7" id="KW-0732">Signal</keyword>
<dbReference type="InterPro" id="IPR012675">
    <property type="entry name" value="Beta-grasp_dom_sf"/>
</dbReference>
<keyword evidence="4" id="KW-0408">Iron</keyword>
<dbReference type="SUPFAM" id="SSF54292">
    <property type="entry name" value="2Fe-2S ferredoxin-like"/>
    <property type="match status" value="1"/>
</dbReference>
<evidence type="ECO:0000259" key="8">
    <source>
        <dbReference type="PROSITE" id="PS51085"/>
    </source>
</evidence>
<sequence>MLKELRFLSFCLVVVQTLSFAPKQVPTLHGSESLFSTTQNDVISFNFEKPLGMILEEVVEGEPMGVYVIELADEGSATSFPEIVGLQLETVMNEDVSNLLFDDVMAKLVDAPSPVSISFLKKNGNADALSVGTPVTINVIDGDKEVTIEAKVGDNLRQVLLDNDFEVYKGLKQKLGNCGGAGQCGFCAVGVDGAWEPRSEYEDKKLKNSPESRLSCLNNIQGPANIKL</sequence>
<evidence type="ECO:0000313" key="9">
    <source>
        <dbReference type="EMBL" id="CAJ1935430.1"/>
    </source>
</evidence>
<dbReference type="AlphaFoldDB" id="A0AAD2CNY2"/>
<reference evidence="9" key="1">
    <citation type="submission" date="2023-08" db="EMBL/GenBank/DDBJ databases">
        <authorList>
            <person name="Audoor S."/>
            <person name="Bilcke G."/>
        </authorList>
    </citation>
    <scope>NUCLEOTIDE SEQUENCE</scope>
</reference>
<comment type="caution">
    <text evidence="9">The sequence shown here is derived from an EMBL/GenBank/DDBJ whole genome shotgun (WGS) entry which is preliminary data.</text>
</comment>
<organism evidence="9 10">
    <name type="scientific">Cylindrotheca closterium</name>
    <dbReference type="NCBI Taxonomy" id="2856"/>
    <lineage>
        <taxon>Eukaryota</taxon>
        <taxon>Sar</taxon>
        <taxon>Stramenopiles</taxon>
        <taxon>Ochrophyta</taxon>
        <taxon>Bacillariophyta</taxon>
        <taxon>Bacillariophyceae</taxon>
        <taxon>Bacillariophycidae</taxon>
        <taxon>Bacillariales</taxon>
        <taxon>Bacillariaceae</taxon>
        <taxon>Cylindrotheca</taxon>
    </lineage>
</organism>
<proteinExistence type="inferred from homology"/>
<dbReference type="PROSITE" id="PS51085">
    <property type="entry name" value="2FE2S_FER_2"/>
    <property type="match status" value="1"/>
</dbReference>
<evidence type="ECO:0000256" key="7">
    <source>
        <dbReference type="SAM" id="SignalP"/>
    </source>
</evidence>
<feature type="signal peptide" evidence="7">
    <location>
        <begin position="1"/>
        <end position="19"/>
    </location>
</feature>
<dbReference type="GO" id="GO:0009055">
    <property type="term" value="F:electron transfer activity"/>
    <property type="evidence" value="ECO:0007669"/>
    <property type="project" value="TreeGrafter"/>
</dbReference>
<dbReference type="InterPro" id="IPR001041">
    <property type="entry name" value="2Fe-2S_ferredoxin-type"/>
</dbReference>
<keyword evidence="3" id="KW-0479">Metal-binding</keyword>
<keyword evidence="5" id="KW-0411">Iron-sulfur</keyword>